<keyword evidence="2" id="KW-1185">Reference proteome</keyword>
<dbReference type="EMBL" id="CP001359">
    <property type="protein sequence ID" value="ACL64643.1"/>
    <property type="molecule type" value="Genomic_DNA"/>
</dbReference>
<name>B8JGH2_ANAD2</name>
<reference evidence="1" key="1">
    <citation type="submission" date="2009-01" db="EMBL/GenBank/DDBJ databases">
        <title>Complete sequence of Anaeromyxobacter dehalogenans 2CP-1.</title>
        <authorList>
            <consortium name="US DOE Joint Genome Institute"/>
            <person name="Lucas S."/>
            <person name="Copeland A."/>
            <person name="Lapidus A."/>
            <person name="Glavina del Rio T."/>
            <person name="Dalin E."/>
            <person name="Tice H."/>
            <person name="Bruce D."/>
            <person name="Goodwin L."/>
            <person name="Pitluck S."/>
            <person name="Saunders E."/>
            <person name="Brettin T."/>
            <person name="Detter J.C."/>
            <person name="Han C."/>
            <person name="Larimer F."/>
            <person name="Land M."/>
            <person name="Hauser L."/>
            <person name="Kyrpides N."/>
            <person name="Ovchinnikova G."/>
            <person name="Beliaev A.S."/>
            <person name="Richardson P."/>
        </authorList>
    </citation>
    <scope>NUCLEOTIDE SEQUENCE</scope>
    <source>
        <strain evidence="1">2CP-1</strain>
    </source>
</reference>
<dbReference type="Proteomes" id="UP000007089">
    <property type="component" value="Chromosome"/>
</dbReference>
<proteinExistence type="predicted"/>
<accession>B8JGH2</accession>
<sequence length="81" mass="9425">MRRAEQGWRAFYRTDAWRRRRTEQLAHEPTCRSCGTDRQLQAAHVGVTPKEWEAFITAPLQTLCIRCHARSRAAENWRGGG</sequence>
<dbReference type="KEGG" id="acp:A2cp1_1299"/>
<dbReference type="HOGENOM" id="CLU_2566348_0_0_7"/>
<protein>
    <recommendedName>
        <fullName evidence="3">HNH endonuclease</fullName>
    </recommendedName>
</protein>
<dbReference type="AlphaFoldDB" id="B8JGH2"/>
<dbReference type="RefSeq" id="WP_012632617.1">
    <property type="nucleotide sequence ID" value="NC_011891.1"/>
</dbReference>
<evidence type="ECO:0000313" key="2">
    <source>
        <dbReference type="Proteomes" id="UP000007089"/>
    </source>
</evidence>
<gene>
    <name evidence="1" type="ordered locus">A2cp1_1299</name>
</gene>
<evidence type="ECO:0000313" key="1">
    <source>
        <dbReference type="EMBL" id="ACL64643.1"/>
    </source>
</evidence>
<organism evidence="1 2">
    <name type="scientific">Anaeromyxobacter dehalogenans (strain ATCC BAA-258 / DSM 21875 / 2CP-1)</name>
    <dbReference type="NCBI Taxonomy" id="455488"/>
    <lineage>
        <taxon>Bacteria</taxon>
        <taxon>Pseudomonadati</taxon>
        <taxon>Myxococcota</taxon>
        <taxon>Myxococcia</taxon>
        <taxon>Myxococcales</taxon>
        <taxon>Cystobacterineae</taxon>
        <taxon>Anaeromyxobacteraceae</taxon>
        <taxon>Anaeromyxobacter</taxon>
    </lineage>
</organism>
<evidence type="ECO:0008006" key="3">
    <source>
        <dbReference type="Google" id="ProtNLM"/>
    </source>
</evidence>